<proteinExistence type="predicted"/>
<dbReference type="AlphaFoldDB" id="A0A927IC85"/>
<reference evidence="1" key="1">
    <citation type="submission" date="2020-09" db="EMBL/GenBank/DDBJ databases">
        <title>Secondary metabolite and genome analysis of marine Streptomyces chumphonensis KK1-2T.</title>
        <authorList>
            <person name="Phongsopitanun W."/>
            <person name="Kanchanasin P."/>
            <person name="Pittayakhajonwut P."/>
            <person name="Suwanborirux K."/>
            <person name="Tanasupawat S."/>
        </authorList>
    </citation>
    <scope>NUCLEOTIDE SEQUENCE</scope>
    <source>
        <strain evidence="1">KK1-2</strain>
    </source>
</reference>
<evidence type="ECO:0000313" key="2">
    <source>
        <dbReference type="Proteomes" id="UP000632289"/>
    </source>
</evidence>
<name>A0A927IC85_9ACTN</name>
<gene>
    <name evidence="1" type="ORF">IF129_05445</name>
</gene>
<dbReference type="Proteomes" id="UP000632289">
    <property type="component" value="Unassembled WGS sequence"/>
</dbReference>
<organism evidence="1 2">
    <name type="scientific">Streptomyces chumphonensis</name>
    <dbReference type="NCBI Taxonomy" id="1214925"/>
    <lineage>
        <taxon>Bacteria</taxon>
        <taxon>Bacillati</taxon>
        <taxon>Actinomycetota</taxon>
        <taxon>Actinomycetes</taxon>
        <taxon>Kitasatosporales</taxon>
        <taxon>Streptomycetaceae</taxon>
        <taxon>Streptomyces</taxon>
    </lineage>
</organism>
<dbReference type="RefSeq" id="WP_191208326.1">
    <property type="nucleotide sequence ID" value="NZ_BAABKL010000023.1"/>
</dbReference>
<accession>A0A927IC85</accession>
<sequence>MADSVGSTVPYVCRTRYAGEWIPVEYSRTFTTTAPAQVAPRQYFKVTFDSSPIKAVADYNKLLNSVSMNYETPANAKIIGYWLSGGSNLGSAHQWVERSGSELRVKSDGEWAGGVEFDFPNLNVILRAPAGPASLTTGVGGSGFDDTSFGWYRLQPVTNEWDPFECYADPAEPVVFSTTQVAP</sequence>
<comment type="caution">
    <text evidence="1">The sequence shown here is derived from an EMBL/GenBank/DDBJ whole genome shotgun (WGS) entry which is preliminary data.</text>
</comment>
<evidence type="ECO:0000313" key="1">
    <source>
        <dbReference type="EMBL" id="MBD3931006.1"/>
    </source>
</evidence>
<dbReference type="EMBL" id="JACXYU010000002">
    <property type="protein sequence ID" value="MBD3931006.1"/>
    <property type="molecule type" value="Genomic_DNA"/>
</dbReference>
<keyword evidence="2" id="KW-1185">Reference proteome</keyword>
<protein>
    <submittedName>
        <fullName evidence="1">Uncharacterized protein</fullName>
    </submittedName>
</protein>